<evidence type="ECO:0000259" key="1">
    <source>
        <dbReference type="Pfam" id="PF13358"/>
    </source>
</evidence>
<dbReference type="SUPFAM" id="SSF53098">
    <property type="entry name" value="Ribonuclease H-like"/>
    <property type="match status" value="1"/>
</dbReference>
<dbReference type="OrthoDB" id="5379828at2"/>
<name>A0A0K1ECZ3_CHOCO</name>
<proteinExistence type="predicted"/>
<evidence type="ECO:0000313" key="2">
    <source>
        <dbReference type="EMBL" id="AKT38714.1"/>
    </source>
</evidence>
<dbReference type="RefSeq" id="WP_050430911.1">
    <property type="nucleotide sequence ID" value="NZ_CP012159.1"/>
</dbReference>
<dbReference type="Pfam" id="PF13358">
    <property type="entry name" value="DDE_3"/>
    <property type="match status" value="1"/>
</dbReference>
<dbReference type="STRING" id="52.CMC5_028600"/>
<dbReference type="InterPro" id="IPR038717">
    <property type="entry name" value="Tc1-like_DDE_dom"/>
</dbReference>
<protein>
    <recommendedName>
        <fullName evidence="1">Tc1-like transposase DDE domain-containing protein</fullName>
    </recommendedName>
</protein>
<accession>A0A0K1ECZ3</accession>
<dbReference type="KEGG" id="ccro:CMC5_028600"/>
<sequence>MVPTLVRTLGVKGHRPIVGTRDNKDLIYVFVSMNLVTGRLTTRLLPSQTRHRRRYGTHKTRRLQQAFARHLRDVARAYPAQRHRRVVLTIDNAPWHRGKPIQEVLAQFPHLELYRLPSYSPQLNCVERLWKLLRRRATHNRLFEHLAEMAHALRGSLSYFQMLPRRILSLVMSPRRRAKLPAA</sequence>
<dbReference type="Proteomes" id="UP000067626">
    <property type="component" value="Chromosome"/>
</dbReference>
<keyword evidence="3" id="KW-1185">Reference proteome</keyword>
<reference evidence="2 3" key="1">
    <citation type="submission" date="2015-07" db="EMBL/GenBank/DDBJ databases">
        <title>Genome analysis of myxobacterium Chondromyces crocatus Cm c5 reveals a high potential for natural compound synthesis and the genetic basis for the loss of fruiting body formation.</title>
        <authorList>
            <person name="Zaburannyi N."/>
            <person name="Bunk B."/>
            <person name="Maier J."/>
            <person name="Overmann J."/>
            <person name="Mueller R."/>
        </authorList>
    </citation>
    <scope>NUCLEOTIDE SEQUENCE [LARGE SCALE GENOMIC DNA]</scope>
    <source>
        <strain evidence="2 3">Cm c5</strain>
    </source>
</reference>
<dbReference type="Gene3D" id="3.30.420.10">
    <property type="entry name" value="Ribonuclease H-like superfamily/Ribonuclease H"/>
    <property type="match status" value="1"/>
</dbReference>
<dbReference type="InterPro" id="IPR012337">
    <property type="entry name" value="RNaseH-like_sf"/>
</dbReference>
<evidence type="ECO:0000313" key="3">
    <source>
        <dbReference type="Proteomes" id="UP000067626"/>
    </source>
</evidence>
<dbReference type="GO" id="GO:0003676">
    <property type="term" value="F:nucleic acid binding"/>
    <property type="evidence" value="ECO:0007669"/>
    <property type="project" value="InterPro"/>
</dbReference>
<feature type="domain" description="Tc1-like transposase DDE" evidence="1">
    <location>
        <begin position="50"/>
        <end position="148"/>
    </location>
</feature>
<dbReference type="EMBL" id="CP012159">
    <property type="protein sequence ID" value="AKT38714.1"/>
    <property type="molecule type" value="Genomic_DNA"/>
</dbReference>
<dbReference type="InterPro" id="IPR036397">
    <property type="entry name" value="RNaseH_sf"/>
</dbReference>
<gene>
    <name evidence="2" type="ORF">CMC5_028600</name>
</gene>
<dbReference type="AlphaFoldDB" id="A0A0K1ECZ3"/>
<organism evidence="2 3">
    <name type="scientific">Chondromyces crocatus</name>
    <dbReference type="NCBI Taxonomy" id="52"/>
    <lineage>
        <taxon>Bacteria</taxon>
        <taxon>Pseudomonadati</taxon>
        <taxon>Myxococcota</taxon>
        <taxon>Polyangia</taxon>
        <taxon>Polyangiales</taxon>
        <taxon>Polyangiaceae</taxon>
        <taxon>Chondromyces</taxon>
    </lineage>
</organism>